<organism evidence="6 7">
    <name type="scientific">Dictyobacter halimunensis</name>
    <dbReference type="NCBI Taxonomy" id="3026934"/>
    <lineage>
        <taxon>Bacteria</taxon>
        <taxon>Bacillati</taxon>
        <taxon>Chloroflexota</taxon>
        <taxon>Ktedonobacteria</taxon>
        <taxon>Ktedonobacterales</taxon>
        <taxon>Dictyobacteraceae</taxon>
        <taxon>Dictyobacter</taxon>
    </lineage>
</organism>
<feature type="domain" description="Glycoside hydrolase family 65 central catalytic" evidence="3">
    <location>
        <begin position="327"/>
        <end position="679"/>
    </location>
</feature>
<dbReference type="InterPro" id="IPR037018">
    <property type="entry name" value="GH65_N"/>
</dbReference>
<dbReference type="Pfam" id="PF03636">
    <property type="entry name" value="Glyco_hydro_65N"/>
    <property type="match status" value="1"/>
</dbReference>
<keyword evidence="7" id="KW-1185">Reference proteome</keyword>
<feature type="domain" description="Glycoside hydrolase family 65 C-terminal" evidence="4">
    <location>
        <begin position="689"/>
        <end position="749"/>
    </location>
</feature>
<dbReference type="PANTHER" id="PTHR11051:SF13">
    <property type="entry name" value="GLYCOSYL TRANSFERASE"/>
    <property type="match status" value="1"/>
</dbReference>
<dbReference type="Proteomes" id="UP001344906">
    <property type="component" value="Unassembled WGS sequence"/>
</dbReference>
<dbReference type="Gene3D" id="1.50.10.10">
    <property type="match status" value="1"/>
</dbReference>
<dbReference type="EMBL" id="BSRI01000002">
    <property type="protein sequence ID" value="GLV61087.1"/>
    <property type="molecule type" value="Genomic_DNA"/>
</dbReference>
<keyword evidence="6" id="KW-0378">Hydrolase</keyword>
<feature type="region of interest" description="Disordered" evidence="2">
    <location>
        <begin position="766"/>
        <end position="796"/>
    </location>
</feature>
<dbReference type="Gene3D" id="2.70.98.40">
    <property type="entry name" value="Glycoside hydrolase, family 65, N-terminal domain"/>
    <property type="match status" value="1"/>
</dbReference>
<evidence type="ECO:0000313" key="7">
    <source>
        <dbReference type="Proteomes" id="UP001344906"/>
    </source>
</evidence>
<feature type="domain" description="Glycoside hydrolase family 65 N-terminal" evidence="5">
    <location>
        <begin position="16"/>
        <end position="270"/>
    </location>
</feature>
<dbReference type="SUPFAM" id="SSF74650">
    <property type="entry name" value="Galactose mutarotase-like"/>
    <property type="match status" value="1"/>
</dbReference>
<dbReference type="InterPro" id="IPR017045">
    <property type="entry name" value="Malt_Pase/Glycosyl_Hdrlase"/>
</dbReference>
<dbReference type="Pfam" id="PF03632">
    <property type="entry name" value="Glyco_hydro_65m"/>
    <property type="match status" value="1"/>
</dbReference>
<dbReference type="SUPFAM" id="SSF48208">
    <property type="entry name" value="Six-hairpin glycosidases"/>
    <property type="match status" value="1"/>
</dbReference>
<comment type="caution">
    <text evidence="6">The sequence shown here is derived from an EMBL/GenBank/DDBJ whole genome shotgun (WGS) entry which is preliminary data.</text>
</comment>
<comment type="similarity">
    <text evidence="1">Belongs to the glycosyl hydrolase 65 family.</text>
</comment>
<evidence type="ECO:0000256" key="2">
    <source>
        <dbReference type="SAM" id="MobiDB-lite"/>
    </source>
</evidence>
<evidence type="ECO:0000256" key="1">
    <source>
        <dbReference type="ARBA" id="ARBA00006768"/>
    </source>
</evidence>
<sequence length="807" mass="89633">MIKHPSFTVEEWKIHETELNLDILAQTESIFALSNGHIGLRGNLDEGEPYGLPGTYLNSFYELRPLPYAEGGYGYPESGQTIVNVTNGKIIRLLVDDAPFDVRYGLLQNHERELDLRAGVLRRTVNWTSPIGRSIKVSSTRMVSFTQRAIAAISYEVEPIDSSVRIVLQSELVANEALPDADKDPRAGTVSLASLEGEEHEVQNTRGLLVHHTRASSLRMGAAMDHQIEGPKGMTIEAESTPDIARVSVSAQLRPGERLRIIKFLAYGWSSQRSRSAISDQIIAALSAARSTGWEGLLAEQRDFLNDFWKSSNIEIEGDAEVQQALRFALFHVLQAGCRGEQRPIPAKGLTGPGYDGHTFWDTEICVLPALMLTLPRAAADVLRWRHSTLHLARERARQLGLRGAAFPWRTIHGEASSSYWPAGTAAFHINADIAYAVTHYIESTEDRAFEKEIGLELLVETARLWRSLGFLNVNGEFRIDGVTGPDEYSALVDNNVYTNLMAQHNLRSAAEAAKRHPHVARALGVHAGEIASWSEAADKMFIPYDKSLNVTPQDDAFTSHEVWNFADTKSDHYPLLLYFPYFDLYRKQVVKQADLVLAMHLRGDAFTAEQKALNFAYYEPLTVRDSSLSASTQAVIAAEVGQLQLAYDYLAEVAFMDLHDLEHNTRDGLHIASLVGTWSALVAGFGGMRLYGGSLAFAPRLPEGVARLAFRILFRNRCICVEVSATDVRYSLIEGSPLAIWHHGDKLALSAHEAVIRPIPRIKVGPRPTQPPGRVPVEHAAQSHSCKKTEQPHHSVHLRPWSHLTL</sequence>
<evidence type="ECO:0000313" key="6">
    <source>
        <dbReference type="EMBL" id="GLV61087.1"/>
    </source>
</evidence>
<dbReference type="InterPro" id="IPR012341">
    <property type="entry name" value="6hp_glycosidase-like_sf"/>
</dbReference>
<evidence type="ECO:0000259" key="5">
    <source>
        <dbReference type="Pfam" id="PF03636"/>
    </source>
</evidence>
<name>A0ABQ6G695_9CHLR</name>
<dbReference type="RefSeq" id="WP_338258375.1">
    <property type="nucleotide sequence ID" value="NZ_BSRI01000002.1"/>
</dbReference>
<dbReference type="InterPro" id="IPR005194">
    <property type="entry name" value="Glyco_hydro_65_C"/>
</dbReference>
<dbReference type="Gene3D" id="2.60.420.10">
    <property type="entry name" value="Maltose phosphorylase, domain 3"/>
    <property type="match status" value="1"/>
</dbReference>
<accession>A0ABQ6G695</accession>
<gene>
    <name evidence="6" type="ORF">KDH_79040</name>
</gene>
<dbReference type="Pfam" id="PF03633">
    <property type="entry name" value="Glyco_hydro_65C"/>
    <property type="match status" value="1"/>
</dbReference>
<dbReference type="GO" id="GO:0016787">
    <property type="term" value="F:hydrolase activity"/>
    <property type="evidence" value="ECO:0007669"/>
    <property type="project" value="UniProtKB-KW"/>
</dbReference>
<evidence type="ECO:0000259" key="3">
    <source>
        <dbReference type="Pfam" id="PF03632"/>
    </source>
</evidence>
<dbReference type="InterPro" id="IPR011013">
    <property type="entry name" value="Gal_mutarotase_sf_dom"/>
</dbReference>
<dbReference type="InterPro" id="IPR008928">
    <property type="entry name" value="6-hairpin_glycosidase_sf"/>
</dbReference>
<protein>
    <submittedName>
        <fullName evidence="6">Glycosyl hydrolase</fullName>
    </submittedName>
</protein>
<dbReference type="InterPro" id="IPR005195">
    <property type="entry name" value="Glyco_hydro_65_M"/>
</dbReference>
<proteinExistence type="inferred from homology"/>
<dbReference type="PIRSF" id="PIRSF036289">
    <property type="entry name" value="Glycosyl_hydrolase_malt_phosph"/>
    <property type="match status" value="1"/>
</dbReference>
<dbReference type="InterPro" id="IPR005196">
    <property type="entry name" value="Glyco_hydro_65_N"/>
</dbReference>
<reference evidence="6 7" key="1">
    <citation type="submission" date="2023-02" db="EMBL/GenBank/DDBJ databases">
        <title>Dictyobacter halimunensis sp. nov., a new member of the class Ktedonobacteria from forest soil in a geothermal area.</title>
        <authorList>
            <person name="Rachmania M.K."/>
            <person name="Ningsih F."/>
            <person name="Sakai Y."/>
            <person name="Yabe S."/>
            <person name="Yokota A."/>
            <person name="Sjamsuridzal W."/>
        </authorList>
    </citation>
    <scope>NUCLEOTIDE SEQUENCE [LARGE SCALE GENOMIC DNA]</scope>
    <source>
        <strain evidence="6 7">S3.2.2.5</strain>
    </source>
</reference>
<dbReference type="PANTHER" id="PTHR11051">
    <property type="entry name" value="GLYCOSYL HYDROLASE-RELATED"/>
    <property type="match status" value="1"/>
</dbReference>
<evidence type="ECO:0000259" key="4">
    <source>
        <dbReference type="Pfam" id="PF03633"/>
    </source>
</evidence>